<organism evidence="5 6">
    <name type="scientific">Roseovarius ramblicola</name>
    <dbReference type="NCBI Taxonomy" id="2022336"/>
    <lineage>
        <taxon>Bacteria</taxon>
        <taxon>Pseudomonadati</taxon>
        <taxon>Pseudomonadota</taxon>
        <taxon>Alphaproteobacteria</taxon>
        <taxon>Rhodobacterales</taxon>
        <taxon>Roseobacteraceae</taxon>
        <taxon>Roseovarius</taxon>
    </lineage>
</organism>
<dbReference type="Gene3D" id="3.30.70.270">
    <property type="match status" value="1"/>
</dbReference>
<accession>A0ABV5I2L9</accession>
<dbReference type="InterPro" id="IPR029787">
    <property type="entry name" value="Nucleotide_cyclase"/>
</dbReference>
<evidence type="ECO:0000313" key="5">
    <source>
        <dbReference type="EMBL" id="MFB9150927.1"/>
    </source>
</evidence>
<gene>
    <name evidence="5" type="ORF">ACFFU4_14320</name>
</gene>
<feature type="transmembrane region" description="Helical" evidence="3">
    <location>
        <begin position="12"/>
        <end position="31"/>
    </location>
</feature>
<evidence type="ECO:0000256" key="3">
    <source>
        <dbReference type="SAM" id="Phobius"/>
    </source>
</evidence>
<dbReference type="InterPro" id="IPR000160">
    <property type="entry name" value="GGDEF_dom"/>
</dbReference>
<evidence type="ECO:0000256" key="2">
    <source>
        <dbReference type="ARBA" id="ARBA00034247"/>
    </source>
</evidence>
<dbReference type="InterPro" id="IPR043128">
    <property type="entry name" value="Rev_trsase/Diguanyl_cyclase"/>
</dbReference>
<keyword evidence="3" id="KW-0472">Membrane</keyword>
<comment type="caution">
    <text evidence="5">The sequence shown here is derived from an EMBL/GenBank/DDBJ whole genome shotgun (WGS) entry which is preliminary data.</text>
</comment>
<dbReference type="PANTHER" id="PTHR45138:SF9">
    <property type="entry name" value="DIGUANYLATE CYCLASE DGCM-RELATED"/>
    <property type="match status" value="1"/>
</dbReference>
<sequence>MSWRVRTKGDVWRFTAAISAVVLLGSLGLRFGMLPPDLAARTLVPGSAMALMLAAPIAWFVGRRMHEVHRLGTRLEHAINHDLLTGVHTRKAFYERAGPMTAEACTVIVTDIDNFKGFNDHYGHFAGDQALRQFAAMLTANCRDGDIVARFGGEEFVIVLRDAAADEGLAVAERLVARVRASAIYHGPQTLRLTASFGVAALPPGGDMDTAIQQADRALYRAKHAGRDRAFLYDPGCDNAAIPMGTAAE</sequence>
<dbReference type="Pfam" id="PF00990">
    <property type="entry name" value="GGDEF"/>
    <property type="match status" value="1"/>
</dbReference>
<dbReference type="EMBL" id="JBHMEC010000019">
    <property type="protein sequence ID" value="MFB9150927.1"/>
    <property type="molecule type" value="Genomic_DNA"/>
</dbReference>
<feature type="domain" description="GGDEF" evidence="4">
    <location>
        <begin position="103"/>
        <end position="235"/>
    </location>
</feature>
<feature type="transmembrane region" description="Helical" evidence="3">
    <location>
        <begin position="43"/>
        <end position="61"/>
    </location>
</feature>
<dbReference type="RefSeq" id="WP_377070482.1">
    <property type="nucleotide sequence ID" value="NZ_JBHMEC010000019.1"/>
</dbReference>
<evidence type="ECO:0000313" key="6">
    <source>
        <dbReference type="Proteomes" id="UP001589670"/>
    </source>
</evidence>
<dbReference type="InterPro" id="IPR050469">
    <property type="entry name" value="Diguanylate_Cyclase"/>
</dbReference>
<proteinExistence type="predicted"/>
<dbReference type="CDD" id="cd01949">
    <property type="entry name" value="GGDEF"/>
    <property type="match status" value="1"/>
</dbReference>
<dbReference type="SMART" id="SM00267">
    <property type="entry name" value="GGDEF"/>
    <property type="match status" value="1"/>
</dbReference>
<keyword evidence="6" id="KW-1185">Reference proteome</keyword>
<evidence type="ECO:0000259" key="4">
    <source>
        <dbReference type="PROSITE" id="PS50887"/>
    </source>
</evidence>
<reference evidence="5 6" key="1">
    <citation type="submission" date="2024-09" db="EMBL/GenBank/DDBJ databases">
        <authorList>
            <person name="Sun Q."/>
            <person name="Mori K."/>
        </authorList>
    </citation>
    <scope>NUCLEOTIDE SEQUENCE [LARGE SCALE GENOMIC DNA]</scope>
    <source>
        <strain evidence="5 6">CECT 9424</strain>
    </source>
</reference>
<dbReference type="Proteomes" id="UP001589670">
    <property type="component" value="Unassembled WGS sequence"/>
</dbReference>
<dbReference type="PROSITE" id="PS50887">
    <property type="entry name" value="GGDEF"/>
    <property type="match status" value="1"/>
</dbReference>
<dbReference type="EC" id="2.7.7.65" evidence="1"/>
<protein>
    <recommendedName>
        <fullName evidence="1">diguanylate cyclase</fullName>
        <ecNumber evidence="1">2.7.7.65</ecNumber>
    </recommendedName>
</protein>
<dbReference type="PANTHER" id="PTHR45138">
    <property type="entry name" value="REGULATORY COMPONENTS OF SENSORY TRANSDUCTION SYSTEM"/>
    <property type="match status" value="1"/>
</dbReference>
<dbReference type="NCBIfam" id="TIGR00254">
    <property type="entry name" value="GGDEF"/>
    <property type="match status" value="1"/>
</dbReference>
<comment type="catalytic activity">
    <reaction evidence="2">
        <text>2 GTP = 3',3'-c-di-GMP + 2 diphosphate</text>
        <dbReference type="Rhea" id="RHEA:24898"/>
        <dbReference type="ChEBI" id="CHEBI:33019"/>
        <dbReference type="ChEBI" id="CHEBI:37565"/>
        <dbReference type="ChEBI" id="CHEBI:58805"/>
        <dbReference type="EC" id="2.7.7.65"/>
    </reaction>
</comment>
<name>A0ABV5I2L9_9RHOB</name>
<keyword evidence="3" id="KW-1133">Transmembrane helix</keyword>
<evidence type="ECO:0000256" key="1">
    <source>
        <dbReference type="ARBA" id="ARBA00012528"/>
    </source>
</evidence>
<keyword evidence="3" id="KW-0812">Transmembrane</keyword>
<dbReference type="SUPFAM" id="SSF55073">
    <property type="entry name" value="Nucleotide cyclase"/>
    <property type="match status" value="1"/>
</dbReference>